<evidence type="ECO:0000313" key="3">
    <source>
        <dbReference type="Proteomes" id="UP000004968"/>
    </source>
</evidence>
<name>D3AMS7_9FIRM</name>
<proteinExistence type="predicted"/>
<protein>
    <submittedName>
        <fullName evidence="2">Uncharacterized protein</fullName>
    </submittedName>
</protein>
<accession>D3AMS7</accession>
<dbReference type="Proteomes" id="UP000004968">
    <property type="component" value="Unassembled WGS sequence"/>
</dbReference>
<organism evidence="2 3">
    <name type="scientific">Hungatella hathewayi DSM 13479</name>
    <dbReference type="NCBI Taxonomy" id="566550"/>
    <lineage>
        <taxon>Bacteria</taxon>
        <taxon>Bacillati</taxon>
        <taxon>Bacillota</taxon>
        <taxon>Clostridia</taxon>
        <taxon>Lachnospirales</taxon>
        <taxon>Lachnospiraceae</taxon>
        <taxon>Hungatella</taxon>
    </lineage>
</organism>
<evidence type="ECO:0000313" key="2">
    <source>
        <dbReference type="EMBL" id="EFC96884.1"/>
    </source>
</evidence>
<dbReference type="AlphaFoldDB" id="D3AMS7"/>
<evidence type="ECO:0000256" key="1">
    <source>
        <dbReference type="SAM" id="MobiDB-lite"/>
    </source>
</evidence>
<sequence>MMRGTKKDLSAGGKKPADKSHLFCVKASQAGPDRRTLSVC</sequence>
<comment type="caution">
    <text evidence="2">The sequence shown here is derived from an EMBL/GenBank/DDBJ whole genome shotgun (WGS) entry which is preliminary data.</text>
</comment>
<gene>
    <name evidence="2" type="ORF">CLOSTHATH_04927</name>
</gene>
<reference evidence="2 3" key="1">
    <citation type="submission" date="2010-01" db="EMBL/GenBank/DDBJ databases">
        <authorList>
            <person name="Weinstock G."/>
            <person name="Sodergren E."/>
            <person name="Clifton S."/>
            <person name="Fulton L."/>
            <person name="Fulton B."/>
            <person name="Courtney L."/>
            <person name="Fronick C."/>
            <person name="Harrison M."/>
            <person name="Strong C."/>
            <person name="Farmer C."/>
            <person name="Delahaunty K."/>
            <person name="Markovic C."/>
            <person name="Hall O."/>
            <person name="Minx P."/>
            <person name="Tomlinson C."/>
            <person name="Mitreva M."/>
            <person name="Nelson J."/>
            <person name="Hou S."/>
            <person name="Wollam A."/>
            <person name="Pepin K.H."/>
            <person name="Johnson M."/>
            <person name="Bhonagiri V."/>
            <person name="Nash W.E."/>
            <person name="Warren W."/>
            <person name="Chinwalla A."/>
            <person name="Mardis E.R."/>
            <person name="Wilson R.K."/>
        </authorList>
    </citation>
    <scope>NUCLEOTIDE SEQUENCE [LARGE SCALE GENOMIC DNA]</scope>
    <source>
        <strain evidence="2 3">DSM 13479</strain>
    </source>
</reference>
<dbReference type="HOGENOM" id="CLU_3290803_0_0_9"/>
<feature type="region of interest" description="Disordered" evidence="1">
    <location>
        <begin position="1"/>
        <end position="20"/>
    </location>
</feature>
<dbReference type="EMBL" id="ACIO01000480">
    <property type="protein sequence ID" value="EFC96884.1"/>
    <property type="molecule type" value="Genomic_DNA"/>
</dbReference>